<evidence type="ECO:0000256" key="2">
    <source>
        <dbReference type="ARBA" id="ARBA00022801"/>
    </source>
</evidence>
<dbReference type="PROSITE" id="PS51782">
    <property type="entry name" value="LYSM"/>
    <property type="match status" value="1"/>
</dbReference>
<proteinExistence type="inferred from homology"/>
<dbReference type="SUPFAM" id="SSF54106">
    <property type="entry name" value="LysM domain"/>
    <property type="match status" value="1"/>
</dbReference>
<dbReference type="InterPro" id="IPR023346">
    <property type="entry name" value="Lysozyme-like_dom_sf"/>
</dbReference>
<dbReference type="Pfam" id="PF01476">
    <property type="entry name" value="LysM"/>
    <property type="match status" value="1"/>
</dbReference>
<feature type="region of interest" description="Disordered" evidence="3">
    <location>
        <begin position="127"/>
        <end position="171"/>
    </location>
</feature>
<gene>
    <name evidence="6" type="ORF">FHX42_001962</name>
</gene>
<dbReference type="GO" id="GO:0016787">
    <property type="term" value="F:hydrolase activity"/>
    <property type="evidence" value="ECO:0007669"/>
    <property type="project" value="UniProtKB-KW"/>
</dbReference>
<dbReference type="Gene3D" id="3.10.350.10">
    <property type="entry name" value="LysM domain"/>
    <property type="match status" value="1"/>
</dbReference>
<dbReference type="SMART" id="SM00257">
    <property type="entry name" value="LysM"/>
    <property type="match status" value="1"/>
</dbReference>
<dbReference type="PANTHER" id="PTHR34700:SF4">
    <property type="entry name" value="PHAGE-LIKE ELEMENT PBSX PROTEIN XKDP"/>
    <property type="match status" value="1"/>
</dbReference>
<name>A0A839DZ05_9PSEU</name>
<keyword evidence="4" id="KW-0732">Signal</keyword>
<dbReference type="Pfam" id="PF06737">
    <property type="entry name" value="Transglycosylas"/>
    <property type="match status" value="1"/>
</dbReference>
<dbReference type="Gene3D" id="1.10.530.10">
    <property type="match status" value="1"/>
</dbReference>
<evidence type="ECO:0000259" key="5">
    <source>
        <dbReference type="PROSITE" id="PS51782"/>
    </source>
</evidence>
<dbReference type="CDD" id="cd13925">
    <property type="entry name" value="RPF"/>
    <property type="match status" value="1"/>
</dbReference>
<keyword evidence="7" id="KW-1185">Reference proteome</keyword>
<dbReference type="PANTHER" id="PTHR34700">
    <property type="entry name" value="POTASSIUM BINDING PROTEIN KBP"/>
    <property type="match status" value="1"/>
</dbReference>
<dbReference type="AlphaFoldDB" id="A0A839DZ05"/>
<organism evidence="6 7">
    <name type="scientific">Halosaccharopolyspora lacisalsi</name>
    <dbReference type="NCBI Taxonomy" id="1000566"/>
    <lineage>
        <taxon>Bacteria</taxon>
        <taxon>Bacillati</taxon>
        <taxon>Actinomycetota</taxon>
        <taxon>Actinomycetes</taxon>
        <taxon>Pseudonocardiales</taxon>
        <taxon>Pseudonocardiaceae</taxon>
        <taxon>Halosaccharopolyspora</taxon>
    </lineage>
</organism>
<evidence type="ECO:0000256" key="4">
    <source>
        <dbReference type="SAM" id="SignalP"/>
    </source>
</evidence>
<sequence length="216" mass="22308">MVRYQGKHRQSTVTGRGVARVAMAGAVLAAPFAAALPANAASPSTWDALAQCESSGDWHIQSGNGFSGGLQFTESTWSAYGGDQYAANAADASREQQIAVAERVLQAQGPNAWPVCSQQVGLTAGGGLQNQDVSAGTTSQSDGSQQATQQSGTARQTDTGSGAAPADGRSYTVQPGDTLSAIGAKFGVSWQRIQQHNSEAISSPELIMPGQQLRIR</sequence>
<reference evidence="6 7" key="1">
    <citation type="submission" date="2020-07" db="EMBL/GenBank/DDBJ databases">
        <title>Sequencing the genomes of 1000 actinobacteria strains.</title>
        <authorList>
            <person name="Klenk H.-P."/>
        </authorList>
    </citation>
    <scope>NUCLEOTIDE SEQUENCE [LARGE SCALE GENOMIC DNA]</scope>
    <source>
        <strain evidence="6 7">DSM 45975</strain>
    </source>
</reference>
<feature type="compositionally biased region" description="Polar residues" evidence="3">
    <location>
        <begin position="129"/>
        <end position="160"/>
    </location>
</feature>
<evidence type="ECO:0000256" key="3">
    <source>
        <dbReference type="SAM" id="MobiDB-lite"/>
    </source>
</evidence>
<protein>
    <submittedName>
        <fullName evidence="6">LysM repeat protein</fullName>
    </submittedName>
</protein>
<dbReference type="SUPFAM" id="SSF53955">
    <property type="entry name" value="Lysozyme-like"/>
    <property type="match status" value="1"/>
</dbReference>
<feature type="domain" description="LysM" evidence="5">
    <location>
        <begin position="169"/>
        <end position="215"/>
    </location>
</feature>
<keyword evidence="2" id="KW-0378">Hydrolase</keyword>
<dbReference type="RefSeq" id="WP_182543861.1">
    <property type="nucleotide sequence ID" value="NZ_JACGWZ010000002.1"/>
</dbReference>
<accession>A0A839DZ05</accession>
<comment type="similarity">
    <text evidence="1">Belongs to the transglycosylase family. Rpf subfamily.</text>
</comment>
<feature type="signal peptide" evidence="4">
    <location>
        <begin position="1"/>
        <end position="40"/>
    </location>
</feature>
<dbReference type="InterPro" id="IPR010618">
    <property type="entry name" value="RPF"/>
</dbReference>
<dbReference type="InterPro" id="IPR036779">
    <property type="entry name" value="LysM_dom_sf"/>
</dbReference>
<evidence type="ECO:0000313" key="7">
    <source>
        <dbReference type="Proteomes" id="UP000569329"/>
    </source>
</evidence>
<dbReference type="InterPro" id="IPR018392">
    <property type="entry name" value="LysM"/>
</dbReference>
<dbReference type="CDD" id="cd00118">
    <property type="entry name" value="LysM"/>
    <property type="match status" value="1"/>
</dbReference>
<evidence type="ECO:0000256" key="1">
    <source>
        <dbReference type="ARBA" id="ARBA00010830"/>
    </source>
</evidence>
<dbReference type="Proteomes" id="UP000569329">
    <property type="component" value="Unassembled WGS sequence"/>
</dbReference>
<comment type="caution">
    <text evidence="6">The sequence shown here is derived from an EMBL/GenBank/DDBJ whole genome shotgun (WGS) entry which is preliminary data.</text>
</comment>
<evidence type="ECO:0000313" key="6">
    <source>
        <dbReference type="EMBL" id="MBA8824615.1"/>
    </source>
</evidence>
<dbReference type="InterPro" id="IPR052196">
    <property type="entry name" value="Bact_Kbp"/>
</dbReference>
<feature type="chain" id="PRO_5032470965" evidence="4">
    <location>
        <begin position="41"/>
        <end position="216"/>
    </location>
</feature>
<dbReference type="EMBL" id="JACGWZ010000002">
    <property type="protein sequence ID" value="MBA8824615.1"/>
    <property type="molecule type" value="Genomic_DNA"/>
</dbReference>